<dbReference type="InterPro" id="IPR017850">
    <property type="entry name" value="Alkaline_phosphatase_core_sf"/>
</dbReference>
<keyword evidence="10" id="KW-0464">Manganese</keyword>
<evidence type="ECO:0000256" key="12">
    <source>
        <dbReference type="SAM" id="Phobius"/>
    </source>
</evidence>
<keyword evidence="15" id="KW-1185">Reference proteome</keyword>
<feature type="binding site" evidence="11">
    <location>
        <position position="505"/>
    </location>
    <ligand>
        <name>Mn(2+)</name>
        <dbReference type="ChEBI" id="CHEBI:29035"/>
    </ligand>
</feature>
<dbReference type="EMBL" id="CP034437">
    <property type="protein sequence ID" value="AZN42336.1"/>
    <property type="molecule type" value="Genomic_DNA"/>
</dbReference>
<keyword evidence="6 12" id="KW-1133">Transmembrane helix</keyword>
<feature type="transmembrane region" description="Helical" evidence="12">
    <location>
        <begin position="180"/>
        <end position="198"/>
    </location>
</feature>
<gene>
    <name evidence="14" type="ORF">EJC50_23615</name>
</gene>
<evidence type="ECO:0000256" key="2">
    <source>
        <dbReference type="ARBA" id="ARBA00004936"/>
    </source>
</evidence>
<evidence type="ECO:0000259" key="13">
    <source>
        <dbReference type="Pfam" id="PF00884"/>
    </source>
</evidence>
<dbReference type="Gene3D" id="3.30.1120.170">
    <property type="match status" value="1"/>
</dbReference>
<evidence type="ECO:0000256" key="6">
    <source>
        <dbReference type="ARBA" id="ARBA00022989"/>
    </source>
</evidence>
<dbReference type="OrthoDB" id="5901192at2"/>
<feature type="binding site" evidence="11">
    <location>
        <position position="504"/>
    </location>
    <ligand>
        <name>Mn(2+)</name>
        <dbReference type="ChEBI" id="CHEBI:29035"/>
    </ligand>
</feature>
<dbReference type="Proteomes" id="UP000272528">
    <property type="component" value="Chromosome"/>
</dbReference>
<dbReference type="CDD" id="cd16015">
    <property type="entry name" value="LTA_synthase"/>
    <property type="match status" value="1"/>
</dbReference>
<dbReference type="AlphaFoldDB" id="A0A3S9A9R7"/>
<comment type="similarity">
    <text evidence="3 8">Belongs to the LTA synthase family.</text>
</comment>
<dbReference type="SUPFAM" id="SSF53649">
    <property type="entry name" value="Alkaline phosphatase-like"/>
    <property type="match status" value="1"/>
</dbReference>
<evidence type="ECO:0000256" key="1">
    <source>
        <dbReference type="ARBA" id="ARBA00004651"/>
    </source>
</evidence>
<feature type="active site" evidence="9">
    <location>
        <position position="332"/>
    </location>
</feature>
<comment type="pathway">
    <text evidence="2">Cell wall biogenesis; lipoteichoic acid biosynthesis.</text>
</comment>
<name>A0A3S9A9R7_9BACL</name>
<evidence type="ECO:0000256" key="5">
    <source>
        <dbReference type="ARBA" id="ARBA00022692"/>
    </source>
</evidence>
<dbReference type="PIRSF" id="PIRSF005091">
    <property type="entry name" value="Mmb_sulf_HI1246"/>
    <property type="match status" value="1"/>
</dbReference>
<feature type="binding site" evidence="11">
    <location>
        <position position="290"/>
    </location>
    <ligand>
        <name>Mn(2+)</name>
        <dbReference type="ChEBI" id="CHEBI:29035"/>
    </ligand>
</feature>
<dbReference type="InterPro" id="IPR012160">
    <property type="entry name" value="LtaS-like"/>
</dbReference>
<feature type="binding site" evidence="10">
    <location>
        <position position="445"/>
    </location>
    <ligand>
        <name>substrate</name>
    </ligand>
</feature>
<keyword evidence="4 8" id="KW-1003">Cell membrane</keyword>
<accession>A0A3S9A9R7</accession>
<feature type="transmembrane region" description="Helical" evidence="12">
    <location>
        <begin position="56"/>
        <end position="73"/>
    </location>
</feature>
<reference evidence="15" key="1">
    <citation type="submission" date="2018-12" db="EMBL/GenBank/DDBJ databases">
        <title>Genome sequence of Peanibacillus sp.</title>
        <authorList>
            <person name="Subramani G."/>
            <person name="Srinivasan S."/>
            <person name="Kim M.K."/>
        </authorList>
    </citation>
    <scope>NUCLEOTIDE SEQUENCE [LARGE SCALE GENOMIC DNA]</scope>
    <source>
        <strain evidence="15">18JY67-1</strain>
    </source>
</reference>
<evidence type="ECO:0000256" key="8">
    <source>
        <dbReference type="PIRNR" id="PIRNR005091"/>
    </source>
</evidence>
<dbReference type="Gene3D" id="3.40.720.10">
    <property type="entry name" value="Alkaline Phosphatase, subunit A"/>
    <property type="match status" value="1"/>
</dbReference>
<feature type="transmembrane region" description="Helical" evidence="12">
    <location>
        <begin position="134"/>
        <end position="152"/>
    </location>
</feature>
<evidence type="ECO:0000313" key="15">
    <source>
        <dbReference type="Proteomes" id="UP000272528"/>
    </source>
</evidence>
<comment type="subcellular location">
    <subcellularLocation>
        <location evidence="1">Cell membrane</location>
        <topology evidence="1">Multi-pass membrane protein</topology>
    </subcellularLocation>
</comment>
<dbReference type="Pfam" id="PF00884">
    <property type="entry name" value="Sulfatase"/>
    <property type="match status" value="1"/>
</dbReference>
<evidence type="ECO:0000313" key="14">
    <source>
        <dbReference type="EMBL" id="AZN42336.1"/>
    </source>
</evidence>
<dbReference type="GO" id="GO:0005886">
    <property type="term" value="C:plasma membrane"/>
    <property type="evidence" value="ECO:0007669"/>
    <property type="project" value="UniProtKB-SubCell"/>
</dbReference>
<keyword evidence="7 8" id="KW-0472">Membrane</keyword>
<keyword evidence="10" id="KW-0479">Metal-binding</keyword>
<feature type="domain" description="Sulfatase N-terminal" evidence="13">
    <location>
        <begin position="282"/>
        <end position="569"/>
    </location>
</feature>
<dbReference type="PANTHER" id="PTHR47371:SF3">
    <property type="entry name" value="PHOSPHOGLYCEROL TRANSFERASE I"/>
    <property type="match status" value="1"/>
</dbReference>
<feature type="transmembrane region" description="Helical" evidence="12">
    <location>
        <begin position="79"/>
        <end position="99"/>
    </location>
</feature>
<dbReference type="GO" id="GO:0046872">
    <property type="term" value="F:metal ion binding"/>
    <property type="evidence" value="ECO:0007669"/>
    <property type="project" value="UniProtKB-KW"/>
</dbReference>
<dbReference type="InterPro" id="IPR050448">
    <property type="entry name" value="OpgB/LTA_synthase_biosynth"/>
</dbReference>
<evidence type="ECO:0000256" key="11">
    <source>
        <dbReference type="PIRSR" id="PIRSR005091-3"/>
    </source>
</evidence>
<organism evidence="14 15">
    <name type="scientific">Paenibacillus albus</name>
    <dbReference type="NCBI Taxonomy" id="2495582"/>
    <lineage>
        <taxon>Bacteria</taxon>
        <taxon>Bacillati</taxon>
        <taxon>Bacillota</taxon>
        <taxon>Bacilli</taxon>
        <taxon>Bacillales</taxon>
        <taxon>Paenibacillaceae</taxon>
        <taxon>Paenibacillus</taxon>
    </lineage>
</organism>
<sequence length="669" mass="75611">MAVPFHYSRRQQAPFFLIALLQRLDIILFITVMLLKLNLFDRIIHVPNMAMVRDDWMTAAGTLIVISFWTLWLPARGRLIALIVLDLILTAIVYADLIYFRYFQDLITIPVLMQAGQVSALGDSIGSLLSGRDLWFFADWLLLLPLFIYTEIRARRNRNHRTAELSFHKPRRLSAALRKLVASIIVFAIGFTLIYVPVHKAKTTWAAELFTGNWWNLSLYNVTGVLGFHGYDLYRYANEHWLHDSKVTAEQETEAKQWFQARGELRKQLESSDALFGKYKGKNVIMIQLEAFQNFVINRSIGGVPVTPNMNKLLESSLYYPNFYHQTAQGRTSDADLAANVSLQPLPTGSVFIRYAQHQFDSMPQTLKDNGYTAAAFHAYDGGFWNRNMMYDQLGYDKFYSKNDFTMDEPVGWSLGDKSFFQQSVVKMTKEKQPFYSFLISLSSHHPYKLPPSAQQLDTKQFKGTMFGDYLEAVHYVDAALGAMIESLKQAGLWDKSIFLFYGDHDNSIADWQPFESFLGQSLDETERFRILKGVPFIVHLPGDAHAGTYEQPAGQLDVTPTVLHLLGIGSSDKVMIGTPLITASPPQAGKRIVFRNGAYTDGSVLYLPAEDGLPEHSKCYSITGTGATGSKQAQLTDQSVCHTGAVEARKELDASDLVVEYNLVPHLH</sequence>
<evidence type="ECO:0000256" key="10">
    <source>
        <dbReference type="PIRSR" id="PIRSR005091-2"/>
    </source>
</evidence>
<proteinExistence type="inferred from homology"/>
<dbReference type="InterPro" id="IPR000917">
    <property type="entry name" value="Sulfatase_N"/>
</dbReference>
<dbReference type="RefSeq" id="WP_126018024.1">
    <property type="nucleotide sequence ID" value="NZ_CP034437.1"/>
</dbReference>
<evidence type="ECO:0000256" key="3">
    <source>
        <dbReference type="ARBA" id="ARBA00009983"/>
    </source>
</evidence>
<dbReference type="PANTHER" id="PTHR47371">
    <property type="entry name" value="LIPOTEICHOIC ACID SYNTHASE"/>
    <property type="match status" value="1"/>
</dbReference>
<evidence type="ECO:0000256" key="9">
    <source>
        <dbReference type="PIRSR" id="PIRSR005091-1"/>
    </source>
</evidence>
<evidence type="ECO:0000256" key="7">
    <source>
        <dbReference type="ARBA" id="ARBA00023136"/>
    </source>
</evidence>
<feature type="binding site" evidence="11">
    <location>
        <position position="332"/>
    </location>
    <ligand>
        <name>Mn(2+)</name>
        <dbReference type="ChEBI" id="CHEBI:29035"/>
    </ligand>
</feature>
<evidence type="ECO:0000256" key="4">
    <source>
        <dbReference type="ARBA" id="ARBA00022475"/>
    </source>
</evidence>
<feature type="transmembrane region" description="Helical" evidence="12">
    <location>
        <begin position="15"/>
        <end position="35"/>
    </location>
</feature>
<protein>
    <submittedName>
        <fullName evidence="14">LTA synthase family protein</fullName>
    </submittedName>
</protein>
<keyword evidence="5 12" id="KW-0812">Transmembrane</keyword>
<dbReference type="KEGG" id="palb:EJC50_23615"/>